<dbReference type="EMBL" id="JAUPFM010000014">
    <property type="protein sequence ID" value="KAK2830691.1"/>
    <property type="molecule type" value="Genomic_DNA"/>
</dbReference>
<protein>
    <submittedName>
        <fullName evidence="2">Uncharacterized protein</fullName>
    </submittedName>
</protein>
<organism evidence="2 3">
    <name type="scientific">Channa striata</name>
    <name type="common">Snakehead murrel</name>
    <name type="synonym">Ophicephalus striatus</name>
    <dbReference type="NCBI Taxonomy" id="64152"/>
    <lineage>
        <taxon>Eukaryota</taxon>
        <taxon>Metazoa</taxon>
        <taxon>Chordata</taxon>
        <taxon>Craniata</taxon>
        <taxon>Vertebrata</taxon>
        <taxon>Euteleostomi</taxon>
        <taxon>Actinopterygii</taxon>
        <taxon>Neopterygii</taxon>
        <taxon>Teleostei</taxon>
        <taxon>Neoteleostei</taxon>
        <taxon>Acanthomorphata</taxon>
        <taxon>Anabantaria</taxon>
        <taxon>Anabantiformes</taxon>
        <taxon>Channoidei</taxon>
        <taxon>Channidae</taxon>
        <taxon>Channa</taxon>
    </lineage>
</organism>
<dbReference type="AlphaFoldDB" id="A0AA88S9C9"/>
<accession>A0AA88S9C9</accession>
<gene>
    <name evidence="2" type="ORF">Q5P01_018622</name>
</gene>
<evidence type="ECO:0000313" key="3">
    <source>
        <dbReference type="Proteomes" id="UP001187415"/>
    </source>
</evidence>
<dbReference type="Gene3D" id="1.20.58.60">
    <property type="match status" value="1"/>
</dbReference>
<evidence type="ECO:0000256" key="1">
    <source>
        <dbReference type="SAM" id="MobiDB-lite"/>
    </source>
</evidence>
<reference evidence="2" key="1">
    <citation type="submission" date="2023-07" db="EMBL/GenBank/DDBJ databases">
        <title>Chromosome-level Genome Assembly of Striped Snakehead (Channa striata).</title>
        <authorList>
            <person name="Liu H."/>
        </authorList>
    </citation>
    <scope>NUCLEOTIDE SEQUENCE</scope>
    <source>
        <strain evidence="2">Gz</strain>
        <tissue evidence="2">Muscle</tissue>
    </source>
</reference>
<comment type="caution">
    <text evidence="2">The sequence shown here is derived from an EMBL/GenBank/DDBJ whole genome shotgun (WGS) entry which is preliminary data.</text>
</comment>
<feature type="compositionally biased region" description="Low complexity" evidence="1">
    <location>
        <begin position="69"/>
        <end position="83"/>
    </location>
</feature>
<keyword evidence="3" id="KW-1185">Reference proteome</keyword>
<proteinExistence type="predicted"/>
<sequence length="133" mass="14044">MDPLLETLEGAVQRLRQPPPVVVEVEMIREQLAEHRAQGRELEKLLPSFSTLCSRGEELIGRAAHNDPAAQAVQGGSSSAADSYGETVPPGGATVEESGAQPKLGAALLALGPFQHALGEAHTHFDRFVILSG</sequence>
<dbReference type="SUPFAM" id="SSF46966">
    <property type="entry name" value="Spectrin repeat"/>
    <property type="match status" value="1"/>
</dbReference>
<name>A0AA88S9C9_CHASR</name>
<dbReference type="Proteomes" id="UP001187415">
    <property type="component" value="Unassembled WGS sequence"/>
</dbReference>
<evidence type="ECO:0000313" key="2">
    <source>
        <dbReference type="EMBL" id="KAK2830691.1"/>
    </source>
</evidence>
<feature type="region of interest" description="Disordered" evidence="1">
    <location>
        <begin position="68"/>
        <end position="99"/>
    </location>
</feature>